<name>H7FQN0_FLAFP</name>
<sequence length="69" mass="7696">MANMLLVGKSDDEAFEIALAFVLQNHNIGITLNKMDNNGNFIPIFVNSYLDLSDPTKTIYTKTTNCNLN</sequence>
<dbReference type="RefSeq" id="WP_007137723.1">
    <property type="nucleotide sequence ID" value="NZ_AHKF01000016.1"/>
</dbReference>
<dbReference type="STRING" id="1086011.HJ01_01546"/>
<comment type="caution">
    <text evidence="1">The sequence shown here is derived from an EMBL/GenBank/DDBJ whole genome shotgun (WGS) entry which is preliminary data.</text>
</comment>
<evidence type="ECO:0000313" key="2">
    <source>
        <dbReference type="Proteomes" id="UP000005566"/>
    </source>
</evidence>
<dbReference type="EMBL" id="AHKF01000016">
    <property type="protein sequence ID" value="EIA09160.1"/>
    <property type="molecule type" value="Genomic_DNA"/>
</dbReference>
<gene>
    <name evidence="1" type="ORF">HJ01_01546</name>
</gene>
<organism evidence="1 2">
    <name type="scientific">Flavobacterium frigoris (strain PS1)</name>
    <dbReference type="NCBI Taxonomy" id="1086011"/>
    <lineage>
        <taxon>Bacteria</taxon>
        <taxon>Pseudomonadati</taxon>
        <taxon>Bacteroidota</taxon>
        <taxon>Flavobacteriia</taxon>
        <taxon>Flavobacteriales</taxon>
        <taxon>Flavobacteriaceae</taxon>
        <taxon>Flavobacterium</taxon>
    </lineage>
</organism>
<dbReference type="AlphaFoldDB" id="H7FQN0"/>
<dbReference type="Proteomes" id="UP000005566">
    <property type="component" value="Unassembled WGS sequence"/>
</dbReference>
<accession>H7FQN0</accession>
<keyword evidence="2" id="KW-1185">Reference proteome</keyword>
<proteinExistence type="predicted"/>
<dbReference type="PATRIC" id="fig|1086011.3.peg.1512"/>
<protein>
    <submittedName>
        <fullName evidence="1">Uncharacterized protein</fullName>
    </submittedName>
</protein>
<dbReference type="OrthoDB" id="1328118at2"/>
<evidence type="ECO:0000313" key="1">
    <source>
        <dbReference type="EMBL" id="EIA09160.1"/>
    </source>
</evidence>
<reference evidence="1 2" key="1">
    <citation type="journal article" date="2014" name="Acta Crystallogr. D">
        <title>Structure-based characterization and antifreeze properties of a hyperactive ice-binding protein from the Antarctic bacterium Flavobacterium frigoris PS1.</title>
        <authorList>
            <person name="Do H."/>
            <person name="Kim S.J."/>
            <person name="Kim H.J."/>
            <person name="Lee J.H."/>
        </authorList>
    </citation>
    <scope>NUCLEOTIDE SEQUENCE [LARGE SCALE GENOMIC DNA]</scope>
    <source>
        <strain evidence="1 2">PS1</strain>
    </source>
</reference>